<dbReference type="Gene3D" id="2.150.10.10">
    <property type="entry name" value="Serralysin-like metalloprotease, C-terminal"/>
    <property type="match status" value="7"/>
</dbReference>
<evidence type="ECO:0000313" key="4">
    <source>
        <dbReference type="Proteomes" id="UP000217311"/>
    </source>
</evidence>
<dbReference type="InterPro" id="IPR050557">
    <property type="entry name" value="RTX_toxin/Mannuronan_C5-epim"/>
</dbReference>
<evidence type="ECO:0000256" key="2">
    <source>
        <dbReference type="ARBA" id="ARBA00022525"/>
    </source>
</evidence>
<proteinExistence type="predicted"/>
<dbReference type="InterPro" id="IPR018511">
    <property type="entry name" value="Hemolysin-typ_Ca-bd_CS"/>
</dbReference>
<dbReference type="PANTHER" id="PTHR38340:SF1">
    <property type="entry name" value="S-LAYER PROTEIN"/>
    <property type="match status" value="1"/>
</dbReference>
<dbReference type="Proteomes" id="UP000217311">
    <property type="component" value="Chromosome"/>
</dbReference>
<keyword evidence="2" id="KW-0964">Secreted</keyword>
<accession>A0A290N168</accession>
<evidence type="ECO:0000256" key="1">
    <source>
        <dbReference type="ARBA" id="ARBA00004613"/>
    </source>
</evidence>
<sequence>MDLRGTQGADTLIGGAEDDVIYGFGGADTLRGGAGDDVLAGHEGNDVLQGGDGDDYLLGGLGNDTLDGGAGADWAAYEDAAAAVKVDLSLSGAQNTGGGGTDRLTSIENLYGSAFNDTLIGDARDNVLMGWDGNDLINGGKGDDTLWGSAGKDTLDGGDGDDWLVGGAGDDVIKGGAGGDWSSYEDASAGVTVDLTKTTAQDTIGAGKDTLTGVESIWGSKFADVLTGDAGSNYIWGDAGDDKLYGGAGDDFFAGGAGVNVIDGGEGFDTVDYAMSDVGVDVDLSRNIATSRGDASIRDTLSSIELVTGSTRDDTIIGNAAENYLYGDAGNDVLRAEGGQDVLEGGDGEDTLFGSSTGAGDVLLGNAGDDRIVVYAGATVVDGGAGVDTLKVMSAANLKIDLRISGGQEIASGLHVDLRNVENLIAGAGNDQLTGDDKDNIFIGGAGDDYIDGGAGFDYVSYQNDGLTTGMQVQLKQQWQNLISDRGHDTLISIEGVIGSNYDDFLSGNSGANVLKGMDGNDGIYGYGGADTLDGGAGEDYLMAYSFDDPTISSTGTVMLGGDGRDTIEFGLGDSRGEGGAGDDMFYVNNLAGHFTAIGGDGADRMQFQVRGYDFASGVTVDLSKTDRQQIAEGVSMVINSVETIYGSLGDDRITGDANDNFLWGLQGNDILSGGAGNDILEGYDGADTLVGGKGEDTLWGGREADIFKFTNGDSFATNNVGDGVDVIRDFQSVDRLDFGAGSTPATYREMSASTFGEAQTLAVSGVSSGASMKYYTAVQVGADIYLFVAGTTANSAGMENVVKLAGVGLSSIDATNFI</sequence>
<dbReference type="SUPFAM" id="SSF51120">
    <property type="entry name" value="beta-Roll"/>
    <property type="match status" value="6"/>
</dbReference>
<organism evidence="3 4">
    <name type="scientific">Caulobacter vibrioides</name>
    <name type="common">Caulobacter crescentus</name>
    <dbReference type="NCBI Taxonomy" id="155892"/>
    <lineage>
        <taxon>Bacteria</taxon>
        <taxon>Pseudomonadati</taxon>
        <taxon>Pseudomonadota</taxon>
        <taxon>Alphaproteobacteria</taxon>
        <taxon>Caulobacterales</taxon>
        <taxon>Caulobacteraceae</taxon>
        <taxon>Caulobacter</taxon>
    </lineage>
</organism>
<evidence type="ECO:0000313" key="3">
    <source>
        <dbReference type="EMBL" id="ATC34442.2"/>
    </source>
</evidence>
<dbReference type="PROSITE" id="PS00330">
    <property type="entry name" value="HEMOLYSIN_CALCIUM"/>
    <property type="match status" value="9"/>
</dbReference>
<gene>
    <name evidence="3" type="ORF">CA606_01905</name>
</gene>
<evidence type="ECO:0008006" key="5">
    <source>
        <dbReference type="Google" id="ProtNLM"/>
    </source>
</evidence>
<dbReference type="Pfam" id="PF00353">
    <property type="entry name" value="HemolysinCabind"/>
    <property type="match status" value="10"/>
</dbReference>
<dbReference type="PRINTS" id="PR00313">
    <property type="entry name" value="CABNDNGRPT"/>
</dbReference>
<reference evidence="4" key="1">
    <citation type="submission" date="2017-09" db="EMBL/GenBank/DDBJ databases">
        <title>Genome evolution observed in wild isolates of Caulobacter crescentus.</title>
        <authorList>
            <person name="Ely B."/>
            <person name="Wilson K."/>
            <person name="Scott D."/>
        </authorList>
    </citation>
    <scope>NUCLEOTIDE SEQUENCE [LARGE SCALE GENOMIC DNA]</scope>
    <source>
        <strain evidence="4">CB13b1a</strain>
    </source>
</reference>
<dbReference type="GO" id="GO:0005509">
    <property type="term" value="F:calcium ion binding"/>
    <property type="evidence" value="ECO:0007669"/>
    <property type="project" value="InterPro"/>
</dbReference>
<dbReference type="PANTHER" id="PTHR38340">
    <property type="entry name" value="S-LAYER PROTEIN"/>
    <property type="match status" value="1"/>
</dbReference>
<dbReference type="GO" id="GO:0005576">
    <property type="term" value="C:extracellular region"/>
    <property type="evidence" value="ECO:0007669"/>
    <property type="project" value="UniProtKB-SubCell"/>
</dbReference>
<dbReference type="AlphaFoldDB" id="A0A290N168"/>
<comment type="subcellular location">
    <subcellularLocation>
        <location evidence="1">Secreted</location>
    </subcellularLocation>
</comment>
<dbReference type="EMBL" id="CP023315">
    <property type="protein sequence ID" value="ATC34442.2"/>
    <property type="molecule type" value="Genomic_DNA"/>
</dbReference>
<dbReference type="InterPro" id="IPR011049">
    <property type="entry name" value="Serralysin-like_metalloprot_C"/>
</dbReference>
<dbReference type="InterPro" id="IPR001343">
    <property type="entry name" value="Hemolysn_Ca-bd"/>
</dbReference>
<protein>
    <recommendedName>
        <fullName evidence="5">Calcium-binding protein</fullName>
    </recommendedName>
</protein>
<name>A0A290N168_CAUVI</name>